<name>A0A1C7IHI8_9FIRM</name>
<sequence length="261" mass="29625">MSISLKVQDKNGFTLAVARGEREVNLPYCGEYREGDQIVAEVAETPAFYWLSLDDGRGHSLVYLTGNIWYKIPFGEKRVNMSPKTFFGSRHLIHIRKAYSFEYEAYRNLALNVNDCHGETNCYPHVSANVETRGESVFAAMNAVDGITAAACHGEWPYESWGINQRADAAMKLEFGRTVEADRIVLYTRADYPHDNWWKKATVTFSDGSAMELELKKTGDAQEFIFEKKKIEWLQIGELIKSEEPSPFPALVQLEVYGTEA</sequence>
<protein>
    <submittedName>
        <fullName evidence="2">Carbohydrate-binding protein</fullName>
    </submittedName>
</protein>
<dbReference type="Proteomes" id="UP000092574">
    <property type="component" value="Chromosome"/>
</dbReference>
<evidence type="ECO:0000313" key="2">
    <source>
        <dbReference type="EMBL" id="ANU78353.1"/>
    </source>
</evidence>
<dbReference type="EMBL" id="CP015405">
    <property type="protein sequence ID" value="ANU78353.1"/>
    <property type="molecule type" value="Genomic_DNA"/>
</dbReference>
<dbReference type="AlphaFoldDB" id="A0A1C7IHI8"/>
<evidence type="ECO:0000313" key="3">
    <source>
        <dbReference type="Proteomes" id="UP000092574"/>
    </source>
</evidence>
<dbReference type="STRING" id="1796616.A4V09_22930"/>
<dbReference type="OrthoDB" id="5674083at2"/>
<dbReference type="InterPro" id="IPR055826">
    <property type="entry name" value="DUF7402"/>
</dbReference>
<dbReference type="KEGG" id="byl:A4V09_22930"/>
<dbReference type="RefSeq" id="WP_065544436.1">
    <property type="nucleotide sequence ID" value="NZ_CP015405.2"/>
</dbReference>
<feature type="domain" description="DUF7402" evidence="1">
    <location>
        <begin position="138"/>
        <end position="236"/>
    </location>
</feature>
<accession>A0A1C7IHI8</accession>
<dbReference type="Pfam" id="PF24135">
    <property type="entry name" value="DUF7402"/>
    <property type="match status" value="1"/>
</dbReference>
<evidence type="ECO:0000259" key="1">
    <source>
        <dbReference type="Pfam" id="PF24135"/>
    </source>
</evidence>
<keyword evidence="3" id="KW-1185">Reference proteome</keyword>
<reference evidence="2" key="1">
    <citation type="submission" date="2017-04" db="EMBL/GenBank/DDBJ databases">
        <title>Complete Genome Sequences of Twelve Strains of a Stable Defined Moderately Diverse Mouse Microbiota 2 (sDMDMm2).</title>
        <authorList>
            <person name="Uchimura Y."/>
            <person name="Wyss M."/>
            <person name="Brugiroux S."/>
            <person name="Limenitakis J.P."/>
            <person name="Stecher B."/>
            <person name="McCoy K.D."/>
            <person name="Macpherson A.J."/>
        </authorList>
    </citation>
    <scope>NUCLEOTIDE SEQUENCE</scope>
    <source>
        <strain evidence="2">YL58</strain>
    </source>
</reference>
<gene>
    <name evidence="2" type="ORF">A4V09_22930</name>
</gene>
<organism evidence="2 3">
    <name type="scientific">Blautia pseudococcoides</name>
    <dbReference type="NCBI Taxonomy" id="1796616"/>
    <lineage>
        <taxon>Bacteria</taxon>
        <taxon>Bacillati</taxon>
        <taxon>Bacillota</taxon>
        <taxon>Clostridia</taxon>
        <taxon>Lachnospirales</taxon>
        <taxon>Lachnospiraceae</taxon>
        <taxon>Blautia</taxon>
    </lineage>
</organism>
<proteinExistence type="predicted"/>